<accession>A0AAR2KQY6</accession>
<evidence type="ECO:0000313" key="1">
    <source>
        <dbReference type="Ensembl" id="ENSPNAP00000066743.1"/>
    </source>
</evidence>
<proteinExistence type="predicted"/>
<dbReference type="AlphaFoldDB" id="A0AAR2KQY6"/>
<protein>
    <recommendedName>
        <fullName evidence="3">Calponin-homology (CH) domain-containing protein</fullName>
    </recommendedName>
</protein>
<evidence type="ECO:0008006" key="3">
    <source>
        <dbReference type="Google" id="ProtNLM"/>
    </source>
</evidence>
<evidence type="ECO:0000313" key="2">
    <source>
        <dbReference type="Proteomes" id="UP001501920"/>
    </source>
</evidence>
<dbReference type="Ensembl" id="ENSPNAT00000084799.1">
    <property type="protein sequence ID" value="ENSPNAP00000066743.1"/>
    <property type="gene ID" value="ENSPNAG00000035023.1"/>
</dbReference>
<reference evidence="1" key="2">
    <citation type="submission" date="2025-08" db="UniProtKB">
        <authorList>
            <consortium name="Ensembl"/>
        </authorList>
    </citation>
    <scope>IDENTIFICATION</scope>
</reference>
<reference evidence="1" key="3">
    <citation type="submission" date="2025-09" db="UniProtKB">
        <authorList>
            <consortium name="Ensembl"/>
        </authorList>
    </citation>
    <scope>IDENTIFICATION</scope>
</reference>
<organism evidence="1 2">
    <name type="scientific">Pygocentrus nattereri</name>
    <name type="common">Red-bellied piranha</name>
    <dbReference type="NCBI Taxonomy" id="42514"/>
    <lineage>
        <taxon>Eukaryota</taxon>
        <taxon>Metazoa</taxon>
        <taxon>Chordata</taxon>
        <taxon>Craniata</taxon>
        <taxon>Vertebrata</taxon>
        <taxon>Euteleostomi</taxon>
        <taxon>Actinopterygii</taxon>
        <taxon>Neopterygii</taxon>
        <taxon>Teleostei</taxon>
        <taxon>Ostariophysi</taxon>
        <taxon>Characiformes</taxon>
        <taxon>Characoidei</taxon>
        <taxon>Pygocentrus</taxon>
    </lineage>
</organism>
<name>A0AAR2KQY6_PYGNA</name>
<reference evidence="1 2" key="1">
    <citation type="submission" date="2020-10" db="EMBL/GenBank/DDBJ databases">
        <title>Pygocentrus nattereri (red-bellied piranha) genome, fPygNat1, primary haplotype.</title>
        <authorList>
            <person name="Myers G."/>
            <person name="Meyer A."/>
            <person name="Karagic N."/>
            <person name="Pippel M."/>
            <person name="Winkler S."/>
            <person name="Tracey A."/>
            <person name="Wood J."/>
            <person name="Formenti G."/>
            <person name="Howe K."/>
            <person name="Fedrigo O."/>
            <person name="Jarvis E.D."/>
        </authorList>
    </citation>
    <scope>NUCLEOTIDE SEQUENCE [LARGE SCALE GENOMIC DNA]</scope>
</reference>
<dbReference type="Proteomes" id="UP001501920">
    <property type="component" value="Chromosome 17"/>
</dbReference>
<sequence>AIFIWIVENLQTFDDIQVVKFLQDGNLLVHSVQRAERFRAADALINGVMLQNHYHDLRGNPHCFISLLLETTFIACKLIRSKV</sequence>
<keyword evidence="2" id="KW-1185">Reference proteome</keyword>